<gene>
    <name evidence="7" type="ORF">ORJ04_18265</name>
</gene>
<dbReference type="InterPro" id="IPR000780">
    <property type="entry name" value="CheR_MeTrfase"/>
</dbReference>
<dbReference type="SUPFAM" id="SSF53335">
    <property type="entry name" value="S-adenosyl-L-methionine-dependent methyltransferases"/>
    <property type="match status" value="1"/>
</dbReference>
<dbReference type="Pfam" id="PF01739">
    <property type="entry name" value="CheR"/>
    <property type="match status" value="1"/>
</dbReference>
<evidence type="ECO:0000256" key="5">
    <source>
        <dbReference type="PIRNR" id="PIRNR000410"/>
    </source>
</evidence>
<evidence type="ECO:0000313" key="7">
    <source>
        <dbReference type="EMBL" id="MDP5137900.1"/>
    </source>
</evidence>
<dbReference type="SUPFAM" id="SSF47757">
    <property type="entry name" value="Chemotaxis receptor methyltransferase CheR, N-terminal domain"/>
    <property type="match status" value="1"/>
</dbReference>
<dbReference type="PIRSF" id="PIRSF000410">
    <property type="entry name" value="CheR"/>
    <property type="match status" value="1"/>
</dbReference>
<evidence type="ECO:0000256" key="3">
    <source>
        <dbReference type="ARBA" id="ARBA00022679"/>
    </source>
</evidence>
<comment type="caution">
    <text evidence="7">The sequence shown here is derived from an EMBL/GenBank/DDBJ whole genome shotgun (WGS) entry which is preliminary data.</text>
</comment>
<evidence type="ECO:0000259" key="6">
    <source>
        <dbReference type="PROSITE" id="PS50123"/>
    </source>
</evidence>
<dbReference type="EMBL" id="JAPJDZ010000076">
    <property type="protein sequence ID" value="MDP5137900.1"/>
    <property type="molecule type" value="Genomic_DNA"/>
</dbReference>
<keyword evidence="8" id="KW-1185">Reference proteome</keyword>
<organism evidence="7 8">
    <name type="scientific">Rheinheimera baltica</name>
    <dbReference type="NCBI Taxonomy" id="67576"/>
    <lineage>
        <taxon>Bacteria</taxon>
        <taxon>Pseudomonadati</taxon>
        <taxon>Pseudomonadota</taxon>
        <taxon>Gammaproteobacteria</taxon>
        <taxon>Chromatiales</taxon>
        <taxon>Chromatiaceae</taxon>
        <taxon>Rheinheimera</taxon>
    </lineage>
</organism>
<comment type="function">
    <text evidence="5">Methylation of the membrane-bound methyl-accepting chemotaxis proteins (MCP) to form gamma-glutamyl methyl ester residues in MCP.</text>
</comment>
<dbReference type="InterPro" id="IPR022641">
    <property type="entry name" value="CheR_N"/>
</dbReference>
<reference evidence="7 8" key="1">
    <citation type="submission" date="2022-11" db="EMBL/GenBank/DDBJ databases">
        <title>Viruses from the air-sea interface of a natural surface slick.</title>
        <authorList>
            <person name="Rahlff J."/>
            <person name="Holmfeldt K."/>
        </authorList>
    </citation>
    <scope>NUCLEOTIDE SEQUENCE [LARGE SCALE GENOMIC DNA]</scope>
    <source>
        <strain evidence="7 8">SMS4</strain>
    </source>
</reference>
<dbReference type="Proteomes" id="UP001231109">
    <property type="component" value="Unassembled WGS sequence"/>
</dbReference>
<protein>
    <recommendedName>
        <fullName evidence="5">Chemotaxis protein methyltransferase</fullName>
        <ecNumber evidence="5">2.1.1.80</ecNumber>
    </recommendedName>
</protein>
<name>A0ABT9I3E1_9GAMM</name>
<dbReference type="SMART" id="SM00138">
    <property type="entry name" value="MeTrc"/>
    <property type="match status" value="1"/>
</dbReference>
<dbReference type="Gene3D" id="1.10.155.10">
    <property type="entry name" value="Chemotaxis receptor methyltransferase CheR, N-terminal domain"/>
    <property type="match status" value="1"/>
</dbReference>
<evidence type="ECO:0000256" key="2">
    <source>
        <dbReference type="ARBA" id="ARBA00022603"/>
    </source>
</evidence>
<feature type="domain" description="CheR-type methyltransferase" evidence="6">
    <location>
        <begin position="11"/>
        <end position="260"/>
    </location>
</feature>
<dbReference type="PRINTS" id="PR00996">
    <property type="entry name" value="CHERMTFRASE"/>
</dbReference>
<dbReference type="PANTHER" id="PTHR24422:SF19">
    <property type="entry name" value="CHEMOTAXIS PROTEIN METHYLTRANSFERASE"/>
    <property type="match status" value="1"/>
</dbReference>
<dbReference type="PROSITE" id="PS50123">
    <property type="entry name" value="CHER"/>
    <property type="match status" value="1"/>
</dbReference>
<dbReference type="InterPro" id="IPR029063">
    <property type="entry name" value="SAM-dependent_MTases_sf"/>
</dbReference>
<evidence type="ECO:0000313" key="8">
    <source>
        <dbReference type="Proteomes" id="UP001231109"/>
    </source>
</evidence>
<dbReference type="RefSeq" id="WP_305977099.1">
    <property type="nucleotide sequence ID" value="NZ_JAPJDZ010000076.1"/>
</dbReference>
<dbReference type="Pfam" id="PF03705">
    <property type="entry name" value="CheR_N"/>
    <property type="match status" value="1"/>
</dbReference>
<dbReference type="EC" id="2.1.1.80" evidence="5"/>
<keyword evidence="4 5" id="KW-0949">S-adenosyl-L-methionine</keyword>
<keyword evidence="3 5" id="KW-0808">Transferase</keyword>
<dbReference type="Gene3D" id="3.40.50.150">
    <property type="entry name" value="Vaccinia Virus protein VP39"/>
    <property type="match status" value="1"/>
</dbReference>
<dbReference type="PANTHER" id="PTHR24422">
    <property type="entry name" value="CHEMOTAXIS PROTEIN METHYLTRANSFERASE"/>
    <property type="match status" value="1"/>
</dbReference>
<evidence type="ECO:0000256" key="1">
    <source>
        <dbReference type="ARBA" id="ARBA00001541"/>
    </source>
</evidence>
<keyword evidence="2 5" id="KW-0489">Methyltransferase</keyword>
<dbReference type="InterPro" id="IPR036804">
    <property type="entry name" value="CheR_N_sf"/>
</dbReference>
<proteinExistence type="predicted"/>
<evidence type="ECO:0000256" key="4">
    <source>
        <dbReference type="ARBA" id="ARBA00022691"/>
    </source>
</evidence>
<dbReference type="InterPro" id="IPR026024">
    <property type="entry name" value="Chemotaxis_MeTrfase_CheR"/>
</dbReference>
<sequence length="287" mass="32570">MGKLLGSSKADAEREFSYSRSEFDAVRRMLYQLTGIRLADSKDSMVYSRLARRIRALRLNSFQEYLSHLQTHNAETEQFINALTTNLTSFFREPHHFDILGRYLQTHKHVKTIWCAASSTGEEPYSIAMVVAETFGRYDVPVQIIASDIDSQVLQKAKAGIYTADRISGLDATRCKQFFYRGKGGKDGLVKVVPELQKMVQFRQLNLLDKKWDLPAPIDIVFCRNVMIYFDKSTQLGILERMVQLMSADGLYVAGHSENFAYATHLVKPAGQTTYTPNLVRGAHGRV</sequence>
<comment type="catalytic activity">
    <reaction evidence="1 5">
        <text>L-glutamyl-[protein] + S-adenosyl-L-methionine = [protein]-L-glutamate 5-O-methyl ester + S-adenosyl-L-homocysteine</text>
        <dbReference type="Rhea" id="RHEA:24452"/>
        <dbReference type="Rhea" id="RHEA-COMP:10208"/>
        <dbReference type="Rhea" id="RHEA-COMP:10311"/>
        <dbReference type="ChEBI" id="CHEBI:29973"/>
        <dbReference type="ChEBI" id="CHEBI:57856"/>
        <dbReference type="ChEBI" id="CHEBI:59789"/>
        <dbReference type="ChEBI" id="CHEBI:82795"/>
        <dbReference type="EC" id="2.1.1.80"/>
    </reaction>
</comment>
<dbReference type="InterPro" id="IPR022642">
    <property type="entry name" value="CheR_C"/>
</dbReference>
<accession>A0ABT9I3E1</accession>
<dbReference type="InterPro" id="IPR050903">
    <property type="entry name" value="Bact_Chemotaxis_MeTrfase"/>
</dbReference>